<organism evidence="1">
    <name type="scientific">Mycobacterium xenopi 4042</name>
    <dbReference type="NCBI Taxonomy" id="1299334"/>
    <lineage>
        <taxon>Bacteria</taxon>
        <taxon>Bacillati</taxon>
        <taxon>Actinomycetota</taxon>
        <taxon>Actinomycetes</taxon>
        <taxon>Mycobacteriales</taxon>
        <taxon>Mycobacteriaceae</taxon>
        <taxon>Mycobacterium</taxon>
    </lineage>
</organism>
<name>X7YK80_MYCXE</name>
<sequence length="53" mass="5635">MSTPDISSVSFSRPSATTITAVVLVDGKQINRARPALLPAIQRAAKRSDRARG</sequence>
<gene>
    <name evidence="1" type="ORF">I553_0161</name>
</gene>
<reference evidence="1" key="1">
    <citation type="submission" date="2014-01" db="EMBL/GenBank/DDBJ databases">
        <authorList>
            <person name="Brown-Elliot B."/>
            <person name="Wallace R."/>
            <person name="Lenaerts A."/>
            <person name="Ordway D."/>
            <person name="DeGroote M.A."/>
            <person name="Parker T."/>
            <person name="Sizemore C."/>
            <person name="Tallon L.J."/>
            <person name="Sadzewicz L.K."/>
            <person name="Sengamalay N."/>
            <person name="Fraser C.M."/>
            <person name="Hine E."/>
            <person name="Shefchek K.A."/>
            <person name="Das S.P."/>
            <person name="Tettelin H."/>
        </authorList>
    </citation>
    <scope>NUCLEOTIDE SEQUENCE [LARGE SCALE GENOMIC DNA]</scope>
    <source>
        <strain evidence="1">4042</strain>
    </source>
</reference>
<comment type="caution">
    <text evidence="1">The sequence shown here is derived from an EMBL/GenBank/DDBJ whole genome shotgun (WGS) entry which is preliminary data.</text>
</comment>
<accession>X7YK80</accession>
<evidence type="ECO:0000313" key="1">
    <source>
        <dbReference type="EMBL" id="EUA06928.1"/>
    </source>
</evidence>
<dbReference type="EMBL" id="JAOB01000093">
    <property type="protein sequence ID" value="EUA06928.1"/>
    <property type="molecule type" value="Genomic_DNA"/>
</dbReference>
<dbReference type="AlphaFoldDB" id="X7YK80"/>
<protein>
    <submittedName>
        <fullName evidence="1">Uncharacterized protein</fullName>
    </submittedName>
</protein>
<proteinExistence type="predicted"/>